<dbReference type="InterPro" id="IPR024078">
    <property type="entry name" value="LmbE-like_dom_sf"/>
</dbReference>
<feature type="non-terminal residue" evidence="1">
    <location>
        <position position="41"/>
    </location>
</feature>
<organism evidence="1">
    <name type="scientific">hydrothermal vent metagenome</name>
    <dbReference type="NCBI Taxonomy" id="652676"/>
    <lineage>
        <taxon>unclassified sequences</taxon>
        <taxon>metagenomes</taxon>
        <taxon>ecological metagenomes</taxon>
    </lineage>
</organism>
<dbReference type="InterPro" id="IPR003737">
    <property type="entry name" value="GlcNAc_PI_deacetylase-related"/>
</dbReference>
<protein>
    <submittedName>
        <fullName evidence="1">Mycothiol S-conjugate amidase Mca</fullName>
    </submittedName>
</protein>
<dbReference type="Pfam" id="PF02585">
    <property type="entry name" value="PIG-L"/>
    <property type="match status" value="1"/>
</dbReference>
<dbReference type="Gene3D" id="3.40.50.10320">
    <property type="entry name" value="LmbE-like"/>
    <property type="match status" value="1"/>
</dbReference>
<dbReference type="EMBL" id="UOEK01000470">
    <property type="protein sequence ID" value="VAW08553.1"/>
    <property type="molecule type" value="Genomic_DNA"/>
</dbReference>
<sequence>MATLMALHAHPDDESSKGAATVARYADAGVHCILVTATGGE</sequence>
<accession>A0A3B0SX48</accession>
<name>A0A3B0SX48_9ZZZZ</name>
<dbReference type="AlphaFoldDB" id="A0A3B0SX48"/>
<reference evidence="1" key="1">
    <citation type="submission" date="2018-06" db="EMBL/GenBank/DDBJ databases">
        <authorList>
            <person name="Zhirakovskaya E."/>
        </authorList>
    </citation>
    <scope>NUCLEOTIDE SEQUENCE</scope>
</reference>
<evidence type="ECO:0000313" key="1">
    <source>
        <dbReference type="EMBL" id="VAW08553.1"/>
    </source>
</evidence>
<gene>
    <name evidence="1" type="ORF">MNBD_ACTINO02-2935</name>
</gene>
<proteinExistence type="predicted"/>
<dbReference type="SUPFAM" id="SSF102588">
    <property type="entry name" value="LmbE-like"/>
    <property type="match status" value="1"/>
</dbReference>